<dbReference type="GO" id="GO:0018773">
    <property type="term" value="F:acetylpyruvate hydrolase activity"/>
    <property type="evidence" value="ECO:0007669"/>
    <property type="project" value="TreeGrafter"/>
</dbReference>
<dbReference type="EMBL" id="UINC01162679">
    <property type="protein sequence ID" value="SVD62567.1"/>
    <property type="molecule type" value="Genomic_DNA"/>
</dbReference>
<dbReference type="PANTHER" id="PTHR11820:SF7">
    <property type="entry name" value="ACYLPYRUVASE FAHD1, MITOCHONDRIAL"/>
    <property type="match status" value="1"/>
</dbReference>
<accession>A0A382WUP5</accession>
<evidence type="ECO:0000259" key="2">
    <source>
        <dbReference type="Pfam" id="PF01557"/>
    </source>
</evidence>
<dbReference type="SUPFAM" id="SSF56529">
    <property type="entry name" value="FAH"/>
    <property type="match status" value="1"/>
</dbReference>
<organism evidence="3">
    <name type="scientific">marine metagenome</name>
    <dbReference type="NCBI Taxonomy" id="408172"/>
    <lineage>
        <taxon>unclassified sequences</taxon>
        <taxon>metagenomes</taxon>
        <taxon>ecological metagenomes</taxon>
    </lineage>
</organism>
<keyword evidence="1" id="KW-0479">Metal-binding</keyword>
<dbReference type="Pfam" id="PF01557">
    <property type="entry name" value="FAA_hydrolase"/>
    <property type="match status" value="1"/>
</dbReference>
<evidence type="ECO:0000256" key="1">
    <source>
        <dbReference type="ARBA" id="ARBA00022723"/>
    </source>
</evidence>
<gene>
    <name evidence="3" type="ORF">METZ01_LOCUS415421</name>
</gene>
<dbReference type="GO" id="GO:0046872">
    <property type="term" value="F:metal ion binding"/>
    <property type="evidence" value="ECO:0007669"/>
    <property type="project" value="UniProtKB-KW"/>
</dbReference>
<reference evidence="3" key="1">
    <citation type="submission" date="2018-05" db="EMBL/GenBank/DDBJ databases">
        <authorList>
            <person name="Lanie J.A."/>
            <person name="Ng W.-L."/>
            <person name="Kazmierczak K.M."/>
            <person name="Andrzejewski T.M."/>
            <person name="Davidsen T.M."/>
            <person name="Wayne K.J."/>
            <person name="Tettelin H."/>
            <person name="Glass J.I."/>
            <person name="Rusch D."/>
            <person name="Podicherti R."/>
            <person name="Tsui H.-C.T."/>
            <person name="Winkler M.E."/>
        </authorList>
    </citation>
    <scope>NUCLEOTIDE SEQUENCE</scope>
</reference>
<name>A0A382WUP5_9ZZZZ</name>
<dbReference type="InterPro" id="IPR036663">
    <property type="entry name" value="Fumarylacetoacetase_C_sf"/>
</dbReference>
<dbReference type="Gene3D" id="3.90.850.10">
    <property type="entry name" value="Fumarylacetoacetase-like, C-terminal domain"/>
    <property type="match status" value="1"/>
</dbReference>
<dbReference type="AlphaFoldDB" id="A0A382WUP5"/>
<feature type="non-terminal residue" evidence="3">
    <location>
        <position position="1"/>
    </location>
</feature>
<dbReference type="InterPro" id="IPR011234">
    <property type="entry name" value="Fumarylacetoacetase-like_C"/>
</dbReference>
<protein>
    <recommendedName>
        <fullName evidence="2">Fumarylacetoacetase-like C-terminal domain-containing protein</fullName>
    </recommendedName>
</protein>
<dbReference type="PANTHER" id="PTHR11820">
    <property type="entry name" value="ACYLPYRUVASE"/>
    <property type="match status" value="1"/>
</dbReference>
<feature type="domain" description="Fumarylacetoacetase-like C-terminal" evidence="2">
    <location>
        <begin position="4"/>
        <end position="130"/>
    </location>
</feature>
<evidence type="ECO:0000313" key="3">
    <source>
        <dbReference type="EMBL" id="SVD62567.1"/>
    </source>
</evidence>
<proteinExistence type="predicted"/>
<sequence>ILMDKALSHIAGMTLGLDLTLRDVQTEMKKKGQPWELSKSFDQSAPLGGMLSYDNSFDLFNIPFSCFVNEEKRQEGNTKDMLFSIPQVISFLSTVWKLMPGDLIYTGTPSGVGVVKSQDKIVLKSPILGRFEWAVF</sequence>